<dbReference type="AlphaFoldDB" id="A0AA86UAW2"/>
<keyword evidence="3" id="KW-1185">Reference proteome</keyword>
<protein>
    <submittedName>
        <fullName evidence="2">Hypothetical_protein</fullName>
    </submittedName>
</protein>
<name>A0AA86UAW2_9EUKA</name>
<dbReference type="Proteomes" id="UP001642409">
    <property type="component" value="Unassembled WGS sequence"/>
</dbReference>
<comment type="caution">
    <text evidence="1">The sequence shown here is derived from an EMBL/GenBank/DDBJ whole genome shotgun (WGS) entry which is preliminary data.</text>
</comment>
<sequence length="138" mass="14992">MFSDAGGRIRTKPYFMGKSFSKTESLKQTCSVSDVSQILGPFQLLGNNAGPGTGFGFKIDLVPRNEITASAGALDCRTRFSSCSGEEKAARTQPEQCIGRIFTSENHYAKDIYVVGTKIFSDCTNSNQYSATVICPHE</sequence>
<proteinExistence type="predicted"/>
<evidence type="ECO:0000313" key="3">
    <source>
        <dbReference type="Proteomes" id="UP001642409"/>
    </source>
</evidence>
<evidence type="ECO:0000313" key="2">
    <source>
        <dbReference type="EMBL" id="CAL6034645.1"/>
    </source>
</evidence>
<dbReference type="EMBL" id="CATOUU010000788">
    <property type="protein sequence ID" value="CAI9948294.1"/>
    <property type="molecule type" value="Genomic_DNA"/>
</dbReference>
<reference evidence="2 3" key="2">
    <citation type="submission" date="2024-07" db="EMBL/GenBank/DDBJ databases">
        <authorList>
            <person name="Akdeniz Z."/>
        </authorList>
    </citation>
    <scope>NUCLEOTIDE SEQUENCE [LARGE SCALE GENOMIC DNA]</scope>
</reference>
<gene>
    <name evidence="2" type="ORF">HINF_LOCUS35547</name>
    <name evidence="1" type="ORF">HINF_LOCUS35939</name>
</gene>
<accession>A0AA86UAW2</accession>
<organism evidence="1">
    <name type="scientific">Hexamita inflata</name>
    <dbReference type="NCBI Taxonomy" id="28002"/>
    <lineage>
        <taxon>Eukaryota</taxon>
        <taxon>Metamonada</taxon>
        <taxon>Diplomonadida</taxon>
        <taxon>Hexamitidae</taxon>
        <taxon>Hexamitinae</taxon>
        <taxon>Hexamita</taxon>
    </lineage>
</organism>
<evidence type="ECO:0000313" key="1">
    <source>
        <dbReference type="EMBL" id="CAI9948294.1"/>
    </source>
</evidence>
<reference evidence="1" key="1">
    <citation type="submission" date="2023-06" db="EMBL/GenBank/DDBJ databases">
        <authorList>
            <person name="Kurt Z."/>
        </authorList>
    </citation>
    <scope>NUCLEOTIDE SEQUENCE</scope>
</reference>
<dbReference type="EMBL" id="CAXDID020000129">
    <property type="protein sequence ID" value="CAL6034645.1"/>
    <property type="molecule type" value="Genomic_DNA"/>
</dbReference>